<evidence type="ECO:0000313" key="6">
    <source>
        <dbReference type="Proteomes" id="UP000006732"/>
    </source>
</evidence>
<dbReference type="EMBL" id="CP000483">
    <property type="protein sequence ID" value="ABL01392.1"/>
    <property type="molecule type" value="Genomic_DNA"/>
</dbReference>
<dbReference type="eggNOG" id="COG0507">
    <property type="taxonomic scope" value="Bacteria"/>
</dbReference>
<feature type="domain" description="UvrD-like helicase C-terminal" evidence="3">
    <location>
        <begin position="610"/>
        <end position="657"/>
    </location>
</feature>
<evidence type="ECO:0000259" key="4">
    <source>
        <dbReference type="Pfam" id="PF14490"/>
    </source>
</evidence>
<dbReference type="SUPFAM" id="SSF52540">
    <property type="entry name" value="P-loop containing nucleoside triphosphate hydrolases"/>
    <property type="match status" value="2"/>
</dbReference>
<keyword evidence="5" id="KW-0614">Plasmid</keyword>
<dbReference type="InterPro" id="IPR027417">
    <property type="entry name" value="P-loop_NTPase"/>
</dbReference>
<dbReference type="InterPro" id="IPR027785">
    <property type="entry name" value="UvrD-like_helicase_C"/>
</dbReference>
<name>A0R7T4_PELPD</name>
<dbReference type="GO" id="GO:0009338">
    <property type="term" value="C:exodeoxyribonuclease V complex"/>
    <property type="evidence" value="ECO:0007669"/>
    <property type="project" value="TreeGrafter"/>
</dbReference>
<feature type="domain" description="ATP-dependent RecD2 DNA helicase-like helix-hairpin-helix" evidence="4">
    <location>
        <begin position="63"/>
        <end position="150"/>
    </location>
</feature>
<dbReference type="AlphaFoldDB" id="A0R7T4"/>
<dbReference type="HOGENOM" id="CLU_007524_0_3_7"/>
<dbReference type="PANTHER" id="PTHR43788:SF6">
    <property type="entry name" value="DNA HELICASE B"/>
    <property type="match status" value="1"/>
</dbReference>
<keyword evidence="6" id="KW-1185">Reference proteome</keyword>
<evidence type="ECO:0000256" key="1">
    <source>
        <dbReference type="ARBA" id="ARBA00022741"/>
    </source>
</evidence>
<dbReference type="CDD" id="cd17933">
    <property type="entry name" value="DEXSc_RecD-like"/>
    <property type="match status" value="1"/>
</dbReference>
<geneLocation type="plasmid" evidence="5 6">
    <name>pPRO1</name>
</geneLocation>
<dbReference type="Pfam" id="PF13604">
    <property type="entry name" value="AAA_30"/>
    <property type="match status" value="1"/>
</dbReference>
<dbReference type="Gene3D" id="1.10.10.2220">
    <property type="match status" value="1"/>
</dbReference>
<dbReference type="Proteomes" id="UP000006732">
    <property type="component" value="Plasmid pPRO1"/>
</dbReference>
<dbReference type="KEGG" id="ppd:Ppro_3804"/>
<protein>
    <submittedName>
        <fullName evidence="5">ATPase</fullName>
    </submittedName>
</protein>
<proteinExistence type="predicted"/>
<dbReference type="Gene3D" id="2.30.30.940">
    <property type="match status" value="1"/>
</dbReference>
<sequence length="686" mass="76488">MFFFLTRVVKVGEKPAQSMIDMFSDAELTSIMETPARHNELLNVKGIGGSRLGKIIGSWQKYRHIKMLSDFLSPYGLSPGLITRVYNHFEDRAIVIIKGNPYSLTHVNGIGFKKADDVALRLGTDPHDPFRLAACLQFVMASMADDSGNTLVKPEDVISQAAKELDSENGSNIERIELAGELEQMEGREEIVRLGDMLALKRHHATEKRICEALRRRVELPPVPIKSPSETQRFIESIEQKIGITFSEEQVDSIKMVAAGHRTIAVTGYAGTGKSTVSKALIQLLLSKFDEDQVCCMALSGIASDRIRTLSGFNSFTIHSALGWRGQEFEHGPDNQLGYQVIVLDEGSMVNSFIMRNLIEAVDRDAVLILMGDPGQLPPIGAGDPFRNIIESGIIPVARLTRIYRQSDDSVLSFFANDIRRGVVPTGYLQEEGFKDFQFVQKNLPGNYFRLSDKDKVPLREENSQRIIEFIEAKMRAISPYIKNPILDFQLLSPIRKGPLGTEALNDVAQRVFNPGEHEGRAVQVGSVTFKPGDKVVHTLNRDMQIVKAHSLSDYHNNIDSSETKRVFNGSVGVILDGDSDNRELLVAYPEGFIAKYDSLLLSAGVLEMAYALTTHKCQGSEYRFVLIPISSAHTIMLTAQWLYTAVTRAKQKVLMVGQKYMFERACKSLTETRRTTVLEKLISLA</sequence>
<evidence type="ECO:0000313" key="5">
    <source>
        <dbReference type="EMBL" id="ABL01392.1"/>
    </source>
</evidence>
<dbReference type="Pfam" id="PF13538">
    <property type="entry name" value="UvrD_C_2"/>
    <property type="match status" value="1"/>
</dbReference>
<dbReference type="CDD" id="cd18809">
    <property type="entry name" value="SF1_C_RecD"/>
    <property type="match status" value="1"/>
</dbReference>
<evidence type="ECO:0000259" key="3">
    <source>
        <dbReference type="Pfam" id="PF13538"/>
    </source>
</evidence>
<dbReference type="Pfam" id="PF14490">
    <property type="entry name" value="HHH_RecD2"/>
    <property type="match status" value="1"/>
</dbReference>
<organism evidence="5 6">
    <name type="scientific">Pelobacter propionicus (strain DSM 2379 / NBRC 103807 / OttBd1)</name>
    <dbReference type="NCBI Taxonomy" id="338966"/>
    <lineage>
        <taxon>Bacteria</taxon>
        <taxon>Pseudomonadati</taxon>
        <taxon>Thermodesulfobacteriota</taxon>
        <taxon>Desulfuromonadia</taxon>
        <taxon>Desulfuromonadales</taxon>
        <taxon>Desulfuromonadaceae</taxon>
        <taxon>Pelobacter</taxon>
    </lineage>
</organism>
<accession>A0R7T4</accession>
<dbReference type="Gene3D" id="3.40.50.300">
    <property type="entry name" value="P-loop containing nucleotide triphosphate hydrolases"/>
    <property type="match status" value="2"/>
</dbReference>
<dbReference type="GO" id="GO:0017116">
    <property type="term" value="F:single-stranded DNA helicase activity"/>
    <property type="evidence" value="ECO:0007669"/>
    <property type="project" value="TreeGrafter"/>
</dbReference>
<dbReference type="GO" id="GO:0005524">
    <property type="term" value="F:ATP binding"/>
    <property type="evidence" value="ECO:0007669"/>
    <property type="project" value="UniProtKB-KW"/>
</dbReference>
<dbReference type="GO" id="GO:0006310">
    <property type="term" value="P:DNA recombination"/>
    <property type="evidence" value="ECO:0007669"/>
    <property type="project" value="TreeGrafter"/>
</dbReference>
<dbReference type="PANTHER" id="PTHR43788">
    <property type="entry name" value="DNA2/NAM7 HELICASE FAMILY MEMBER"/>
    <property type="match status" value="1"/>
</dbReference>
<reference evidence="5 6" key="1">
    <citation type="submission" date="2006-10" db="EMBL/GenBank/DDBJ databases">
        <title>Complete sequence of plasmid pPRO1 of Pelobacter propionicus DSM 2379.</title>
        <authorList>
            <consortium name="US DOE Joint Genome Institute"/>
            <person name="Copeland A."/>
            <person name="Lucas S."/>
            <person name="Lapidus A."/>
            <person name="Barry K."/>
            <person name="Detter J.C."/>
            <person name="Glavina del Rio T."/>
            <person name="Hammon N."/>
            <person name="Israni S."/>
            <person name="Dalin E."/>
            <person name="Tice H."/>
            <person name="Pitluck S."/>
            <person name="Saunders E."/>
            <person name="Brettin T."/>
            <person name="Bruce D."/>
            <person name="Han C."/>
            <person name="Tapia R."/>
            <person name="Schmutz J."/>
            <person name="Larimer F."/>
            <person name="Land M."/>
            <person name="Hauser L."/>
            <person name="Kyrpides N."/>
            <person name="Kim E."/>
            <person name="Lovley D."/>
            <person name="Richardson P."/>
        </authorList>
    </citation>
    <scope>NUCLEOTIDE SEQUENCE [LARGE SCALE GENOMIC DNA]</scope>
    <source>
        <strain evidence="6">DSM 2379 / NBRC 103807 / OttBd1</strain>
        <plasmid evidence="6">Plasmid pPRO1</plasmid>
    </source>
</reference>
<dbReference type="InterPro" id="IPR029493">
    <property type="entry name" value="RecD2-like_HHH"/>
</dbReference>
<evidence type="ECO:0000256" key="2">
    <source>
        <dbReference type="ARBA" id="ARBA00022840"/>
    </source>
</evidence>
<keyword evidence="1" id="KW-0547">Nucleotide-binding</keyword>
<gene>
    <name evidence="5" type="ordered locus">Ppro_3804</name>
</gene>
<dbReference type="InterPro" id="IPR050534">
    <property type="entry name" value="Coronavir_polyprotein_1ab"/>
</dbReference>
<keyword evidence="2" id="KW-0067">ATP-binding</keyword>